<name>A0A8X7P2N0_BRACI</name>
<protein>
    <submittedName>
        <fullName evidence="1">Uncharacterized protein</fullName>
    </submittedName>
</protein>
<organism evidence="1 2">
    <name type="scientific">Brassica carinata</name>
    <name type="common">Ethiopian mustard</name>
    <name type="synonym">Abyssinian cabbage</name>
    <dbReference type="NCBI Taxonomy" id="52824"/>
    <lineage>
        <taxon>Eukaryota</taxon>
        <taxon>Viridiplantae</taxon>
        <taxon>Streptophyta</taxon>
        <taxon>Embryophyta</taxon>
        <taxon>Tracheophyta</taxon>
        <taxon>Spermatophyta</taxon>
        <taxon>Magnoliopsida</taxon>
        <taxon>eudicotyledons</taxon>
        <taxon>Gunneridae</taxon>
        <taxon>Pentapetalae</taxon>
        <taxon>rosids</taxon>
        <taxon>malvids</taxon>
        <taxon>Brassicales</taxon>
        <taxon>Brassicaceae</taxon>
        <taxon>Brassiceae</taxon>
        <taxon>Brassica</taxon>
    </lineage>
</organism>
<dbReference type="OrthoDB" id="10627583at2759"/>
<dbReference type="AlphaFoldDB" id="A0A8X7P2N0"/>
<comment type="caution">
    <text evidence="1">The sequence shown here is derived from an EMBL/GenBank/DDBJ whole genome shotgun (WGS) entry which is preliminary data.</text>
</comment>
<dbReference type="EMBL" id="JAAMPC010000138">
    <property type="protein sequence ID" value="KAG2243880.1"/>
    <property type="molecule type" value="Genomic_DNA"/>
</dbReference>
<keyword evidence="2" id="KW-1185">Reference proteome</keyword>
<evidence type="ECO:0000313" key="2">
    <source>
        <dbReference type="Proteomes" id="UP000886595"/>
    </source>
</evidence>
<accession>A0A8X7P2N0</accession>
<proteinExistence type="predicted"/>
<sequence>MLNDLTVDPFTTIPSQELNERHHVFDFADSPKRILCGYLLHQLGALSFEEHLVAMGPGATQFAVIPVPLSSFARILTIVSTAAFDAA</sequence>
<reference evidence="1 2" key="1">
    <citation type="submission" date="2020-02" db="EMBL/GenBank/DDBJ databases">
        <authorList>
            <person name="Ma Q."/>
            <person name="Huang Y."/>
            <person name="Song X."/>
            <person name="Pei D."/>
        </authorList>
    </citation>
    <scope>NUCLEOTIDE SEQUENCE [LARGE SCALE GENOMIC DNA]</scope>
    <source>
        <strain evidence="1">Sxm20200214</strain>
        <tissue evidence="1">Leaf</tissue>
    </source>
</reference>
<dbReference type="Proteomes" id="UP000886595">
    <property type="component" value="Unassembled WGS sequence"/>
</dbReference>
<gene>
    <name evidence="1" type="ORF">Bca52824_094280</name>
</gene>
<evidence type="ECO:0000313" key="1">
    <source>
        <dbReference type="EMBL" id="KAG2243880.1"/>
    </source>
</evidence>